<dbReference type="RefSeq" id="WP_094434407.1">
    <property type="nucleotide sequence ID" value="NZ_NKDB02000001.1"/>
</dbReference>
<dbReference type="InterPro" id="IPR013424">
    <property type="entry name" value="Ice-binding_C"/>
</dbReference>
<dbReference type="EMBL" id="NKDB02000001">
    <property type="protein sequence ID" value="RKJ98397.1"/>
    <property type="molecule type" value="Genomic_DNA"/>
</dbReference>
<dbReference type="AlphaFoldDB" id="A0A420KEP4"/>
<dbReference type="Gene3D" id="3.40.50.410">
    <property type="entry name" value="von Willebrand factor, type A domain"/>
    <property type="match status" value="1"/>
</dbReference>
<evidence type="ECO:0000256" key="1">
    <source>
        <dbReference type="SAM" id="SignalP"/>
    </source>
</evidence>
<accession>A0A420KEP4</accession>
<evidence type="ECO:0000259" key="2">
    <source>
        <dbReference type="PROSITE" id="PS50234"/>
    </source>
</evidence>
<dbReference type="PROSITE" id="PS50234">
    <property type="entry name" value="VWFA"/>
    <property type="match status" value="1"/>
</dbReference>
<sequence length="266" mass="26556">MLTLSKFLRHIGSALALAAASLATHAAPVTTQLGFLIDASGSIGSSNFQTMRNGYAAALNALPTDGSIEVTVVTFSSGTTTVVAPTVVTAASLPGIVAAINGMAYPGSTTNTAAGITAITNLMTASSNFSSGISSMINIATDGAPDSSSAAISAATTARNKGIDSLTAEYIGGTSSGQANFLRDLVFSPVQGPCNDCGTLLAAGSTPTDPMTTNPWVLPVNSFDDFPTAIMTKVQVATGQVPEPGILVLLGLGLAVAGVARRSRSA</sequence>
<feature type="chain" id="PRO_5019400037" evidence="1">
    <location>
        <begin position="27"/>
        <end position="266"/>
    </location>
</feature>
<proteinExistence type="predicted"/>
<dbReference type="SUPFAM" id="SSF53300">
    <property type="entry name" value="vWA-like"/>
    <property type="match status" value="1"/>
</dbReference>
<dbReference type="Proteomes" id="UP000216225">
    <property type="component" value="Unassembled WGS sequence"/>
</dbReference>
<comment type="caution">
    <text evidence="3">The sequence shown here is derived from an EMBL/GenBank/DDBJ whole genome shotgun (WGS) entry which is preliminary data.</text>
</comment>
<dbReference type="InterPro" id="IPR002035">
    <property type="entry name" value="VWF_A"/>
</dbReference>
<dbReference type="NCBIfam" id="TIGR02595">
    <property type="entry name" value="PEP_CTERM"/>
    <property type="match status" value="1"/>
</dbReference>
<evidence type="ECO:0000313" key="4">
    <source>
        <dbReference type="Proteomes" id="UP000216225"/>
    </source>
</evidence>
<gene>
    <name evidence="3" type="ORF">CE154_001085</name>
</gene>
<reference evidence="3 4" key="1">
    <citation type="submission" date="2018-09" db="EMBL/GenBank/DDBJ databases">
        <title>Genome comparison of Alicycliphilus sp. BQ1, a polyurethanolytic bacterium, with its closest phylogenetic relatives Alicycliphilus denitrificans BC and K601, unable to attack polyurethane.</title>
        <authorList>
            <person name="Loza-Tavera H."/>
            <person name="Lozano L."/>
            <person name="Cevallos M."/>
            <person name="Maya-Lucas O."/>
            <person name="Garcia-Mena J."/>
            <person name="Hernandez J."/>
        </authorList>
    </citation>
    <scope>NUCLEOTIDE SEQUENCE [LARGE SCALE GENOMIC DNA]</scope>
    <source>
        <strain evidence="3 4">BQ1</strain>
    </source>
</reference>
<feature type="domain" description="VWFA" evidence="2">
    <location>
        <begin position="32"/>
        <end position="234"/>
    </location>
</feature>
<dbReference type="PANTHER" id="PTHR24020">
    <property type="entry name" value="COLLAGEN ALPHA"/>
    <property type="match status" value="1"/>
</dbReference>
<evidence type="ECO:0000313" key="3">
    <source>
        <dbReference type="EMBL" id="RKJ98397.1"/>
    </source>
</evidence>
<dbReference type="Pfam" id="PF07589">
    <property type="entry name" value="PEP-CTERM"/>
    <property type="match status" value="1"/>
</dbReference>
<dbReference type="SMART" id="SM00327">
    <property type="entry name" value="VWA"/>
    <property type="match status" value="1"/>
</dbReference>
<dbReference type="Pfam" id="PF00092">
    <property type="entry name" value="VWA"/>
    <property type="match status" value="1"/>
</dbReference>
<dbReference type="InterPro" id="IPR036465">
    <property type="entry name" value="vWFA_dom_sf"/>
</dbReference>
<name>A0A420KEP4_9BURK</name>
<keyword evidence="1" id="KW-0732">Signal</keyword>
<dbReference type="InterPro" id="IPR050525">
    <property type="entry name" value="ECM_Assembly_Org"/>
</dbReference>
<feature type="signal peptide" evidence="1">
    <location>
        <begin position="1"/>
        <end position="26"/>
    </location>
</feature>
<organism evidence="3 4">
    <name type="scientific">Alicycliphilus denitrificans</name>
    <dbReference type="NCBI Taxonomy" id="179636"/>
    <lineage>
        <taxon>Bacteria</taxon>
        <taxon>Pseudomonadati</taxon>
        <taxon>Pseudomonadota</taxon>
        <taxon>Betaproteobacteria</taxon>
        <taxon>Burkholderiales</taxon>
        <taxon>Comamonadaceae</taxon>
        <taxon>Alicycliphilus</taxon>
    </lineage>
</organism>
<protein>
    <submittedName>
        <fullName evidence="3">VWA domain-containing protein</fullName>
    </submittedName>
</protein>